<evidence type="ECO:0000256" key="8">
    <source>
        <dbReference type="ARBA" id="ARBA00023016"/>
    </source>
</evidence>
<evidence type="ECO:0000256" key="7">
    <source>
        <dbReference type="ARBA" id="ARBA00022840"/>
    </source>
</evidence>
<dbReference type="InterPro" id="IPR020568">
    <property type="entry name" value="Ribosomal_Su5_D2-typ_SF"/>
</dbReference>
<keyword evidence="4 13" id="KW-0863">Zinc-finger</keyword>
<feature type="domain" description="RecA family profile 1" evidence="14">
    <location>
        <begin position="64"/>
        <end position="213"/>
    </location>
</feature>
<keyword evidence="5" id="KW-0378">Hydrolase</keyword>
<dbReference type="Pfam" id="PF18073">
    <property type="entry name" value="Zn_ribbon_LapB"/>
    <property type="match status" value="1"/>
</dbReference>
<comment type="function">
    <text evidence="13">DNA-dependent ATPase involved in processing of recombination intermediates, plays a role in repairing DNA breaks. Stimulates the branch migration of RecA-mediated strand transfer reactions, allowing the 3' invading strand to extend heteroduplex DNA faster. Binds ssDNA in the presence of ADP but not other nucleotides, has ATPase activity that is stimulated by ssDNA and various branched DNA structures, but inhibited by SSB. Does not have RecA's homology-searching function.</text>
</comment>
<dbReference type="InterPro" id="IPR020588">
    <property type="entry name" value="RecA_ATP-bd"/>
</dbReference>
<evidence type="ECO:0000256" key="12">
    <source>
        <dbReference type="NCBIfam" id="TIGR00416"/>
    </source>
</evidence>
<evidence type="ECO:0000256" key="13">
    <source>
        <dbReference type="RuleBase" id="RU003555"/>
    </source>
</evidence>
<dbReference type="SUPFAM" id="SSF52540">
    <property type="entry name" value="P-loop containing nucleoside triphosphate hydrolases"/>
    <property type="match status" value="1"/>
</dbReference>
<feature type="region of interest" description="Lon-protease-like" evidence="11">
    <location>
        <begin position="349"/>
        <end position="453"/>
    </location>
</feature>
<reference evidence="16" key="1">
    <citation type="submission" date="2016-06" db="EMBL/GenBank/DDBJ databases">
        <authorList>
            <person name="Nascimento L."/>
            <person name="Pereira R.V."/>
            <person name="Martins L.F."/>
            <person name="Quaggio R.B."/>
            <person name="Silva A.M."/>
            <person name="Setubal J.C."/>
        </authorList>
    </citation>
    <scope>NUCLEOTIDE SEQUENCE [LARGE SCALE GENOMIC DNA]</scope>
</reference>
<dbReference type="InterPro" id="IPR003593">
    <property type="entry name" value="AAA+_ATPase"/>
</dbReference>
<gene>
    <name evidence="11" type="primary">radA</name>
    <name evidence="15" type="ORF">BAA01_03360</name>
</gene>
<dbReference type="NCBIfam" id="TIGR00416">
    <property type="entry name" value="sms"/>
    <property type="match status" value="1"/>
</dbReference>
<evidence type="ECO:0000256" key="4">
    <source>
        <dbReference type="ARBA" id="ARBA00022771"/>
    </source>
</evidence>
<comment type="domain">
    <text evidence="11">The middle region has homology to RecA with ATPase motifs including the RadA KNRFG motif, while the C-terminus is homologous to Lon protease.</text>
</comment>
<dbReference type="InterPro" id="IPR004504">
    <property type="entry name" value="DNA_repair_RadA"/>
</dbReference>
<evidence type="ECO:0000259" key="14">
    <source>
        <dbReference type="PROSITE" id="PS50162"/>
    </source>
</evidence>
<dbReference type="FunFam" id="3.40.50.300:FF:000050">
    <property type="entry name" value="DNA repair protein RadA"/>
    <property type="match status" value="1"/>
</dbReference>
<dbReference type="GO" id="GO:0008270">
    <property type="term" value="F:zinc ion binding"/>
    <property type="evidence" value="ECO:0007669"/>
    <property type="project" value="UniProtKB-KW"/>
</dbReference>
<keyword evidence="1 11" id="KW-0479">Metal-binding</keyword>
<dbReference type="GO" id="GO:0140664">
    <property type="term" value="F:ATP-dependent DNA damage sensor activity"/>
    <property type="evidence" value="ECO:0007669"/>
    <property type="project" value="InterPro"/>
</dbReference>
<evidence type="ECO:0000256" key="1">
    <source>
        <dbReference type="ARBA" id="ARBA00022723"/>
    </source>
</evidence>
<keyword evidence="7 11" id="KW-0067">ATP-binding</keyword>
<evidence type="ECO:0000256" key="6">
    <source>
        <dbReference type="ARBA" id="ARBA00022833"/>
    </source>
</evidence>
<name>A0A1Y3PXH5_9BACI</name>
<protein>
    <recommendedName>
        <fullName evidence="11 12">DNA repair protein RadA</fullName>
    </recommendedName>
</protein>
<comment type="function">
    <text evidence="11">Plays a role in repairing double-strand DNA breaks, probably involving stabilizing or processing branched DNA or blocked replication forks.</text>
</comment>
<dbReference type="PANTHER" id="PTHR32472">
    <property type="entry name" value="DNA REPAIR PROTEIN RADA"/>
    <property type="match status" value="1"/>
</dbReference>
<evidence type="ECO:0000256" key="11">
    <source>
        <dbReference type="HAMAP-Rule" id="MF_01498"/>
    </source>
</evidence>
<dbReference type="GO" id="GO:0016787">
    <property type="term" value="F:hydrolase activity"/>
    <property type="evidence" value="ECO:0007669"/>
    <property type="project" value="UniProtKB-KW"/>
</dbReference>
<dbReference type="Gene3D" id="3.40.50.300">
    <property type="entry name" value="P-loop containing nucleotide triphosphate hydrolases"/>
    <property type="match status" value="1"/>
</dbReference>
<dbReference type="SMART" id="SM00382">
    <property type="entry name" value="AAA"/>
    <property type="match status" value="1"/>
</dbReference>
<dbReference type="Pfam" id="PF13541">
    <property type="entry name" value="ChlI"/>
    <property type="match status" value="1"/>
</dbReference>
<evidence type="ECO:0000313" key="15">
    <source>
        <dbReference type="EMBL" id="OUM89099.1"/>
    </source>
</evidence>
<dbReference type="GO" id="GO:0005524">
    <property type="term" value="F:ATP binding"/>
    <property type="evidence" value="ECO:0007669"/>
    <property type="project" value="UniProtKB-UniRule"/>
</dbReference>
<dbReference type="InterPro" id="IPR041166">
    <property type="entry name" value="Rubredoxin_2"/>
</dbReference>
<feature type="binding site" evidence="11">
    <location>
        <begin position="93"/>
        <end position="100"/>
    </location>
    <ligand>
        <name>ATP</name>
        <dbReference type="ChEBI" id="CHEBI:30616"/>
    </ligand>
</feature>
<dbReference type="InterPro" id="IPR014721">
    <property type="entry name" value="Ribsml_uS5_D2-typ_fold_subgr"/>
</dbReference>
<dbReference type="SUPFAM" id="SSF54211">
    <property type="entry name" value="Ribosomal protein S5 domain 2-like"/>
    <property type="match status" value="1"/>
</dbReference>
<comment type="caution">
    <text evidence="15">The sequence shown here is derived from an EMBL/GenBank/DDBJ whole genome shotgun (WGS) entry which is preliminary data.</text>
</comment>
<dbReference type="HAMAP" id="MF_01498">
    <property type="entry name" value="RadA_bact"/>
    <property type="match status" value="1"/>
</dbReference>
<dbReference type="FunFam" id="3.30.230.10:FF:000031">
    <property type="entry name" value="DNA repair protein RadA"/>
    <property type="match status" value="1"/>
</dbReference>
<evidence type="ECO:0000256" key="5">
    <source>
        <dbReference type="ARBA" id="ARBA00022801"/>
    </source>
</evidence>
<keyword evidence="9 11" id="KW-0238">DNA-binding</keyword>
<dbReference type="InterPro" id="IPR027417">
    <property type="entry name" value="P-loop_NTPase"/>
</dbReference>
<dbReference type="GO" id="GO:0005829">
    <property type="term" value="C:cytosol"/>
    <property type="evidence" value="ECO:0007669"/>
    <property type="project" value="TreeGrafter"/>
</dbReference>
<keyword evidence="3 11" id="KW-0227">DNA damage</keyword>
<evidence type="ECO:0000256" key="10">
    <source>
        <dbReference type="ARBA" id="ARBA00023204"/>
    </source>
</evidence>
<evidence type="ECO:0000256" key="3">
    <source>
        <dbReference type="ARBA" id="ARBA00022763"/>
    </source>
</evidence>
<evidence type="ECO:0000313" key="16">
    <source>
        <dbReference type="Proteomes" id="UP000196475"/>
    </source>
</evidence>
<dbReference type="PRINTS" id="PR01874">
    <property type="entry name" value="DNAREPAIRADA"/>
</dbReference>
<dbReference type="PROSITE" id="PS50162">
    <property type="entry name" value="RECA_2"/>
    <property type="match status" value="1"/>
</dbReference>
<dbReference type="GO" id="GO:0003684">
    <property type="term" value="F:damaged DNA binding"/>
    <property type="evidence" value="ECO:0007669"/>
    <property type="project" value="InterPro"/>
</dbReference>
<dbReference type="Proteomes" id="UP000196475">
    <property type="component" value="Unassembled WGS sequence"/>
</dbReference>
<keyword evidence="8 11" id="KW-0346">Stress response</keyword>
<comment type="similarity">
    <text evidence="11 13">Belongs to the RecA family. RadA subfamily.</text>
</comment>
<dbReference type="EMBL" id="LZRT01000052">
    <property type="protein sequence ID" value="OUM89099.1"/>
    <property type="molecule type" value="Genomic_DNA"/>
</dbReference>
<evidence type="ECO:0000256" key="2">
    <source>
        <dbReference type="ARBA" id="ARBA00022741"/>
    </source>
</evidence>
<dbReference type="Gene3D" id="3.30.230.10">
    <property type="match status" value="1"/>
</dbReference>
<keyword evidence="6 13" id="KW-0862">Zinc</keyword>
<sequence length="453" mass="49055">MSKSKRQYVCHSCGYTAVKWLGKCPGCGQWNTLIEEVSSASPPHVFPTQTSSRPVPMTKVALKQESRLDTGMEELNRVLGGGLVPGSLVLLGGDPGIGKSTLLLQLSQQVAQRGHLVLYVTGEESVLQTRLRAQRLGALSDRIYVLAETNMQQILREAEELQPALLVIDSIQTVYDPALTSAPGSVAQVRQSTGLLMQVAKSKGIPTLIVGHVTKQGDLAGPRLLEHMVDTVLYFEGERHYTYRILRGVKNRFGSTHEIGVFEMKEHGLVEVGNPSEMFLAERPQGVAGSVVVASLEGTRPVLVEVQALVAPTSFVTPKRMATGVDANRVALLIAVLEKRAGLFMQQSDAYVNVAGGIKINEPAIDLGIAIALASSFRDQPVSPHTVVIGEVGLTGEVRGVTRLEQRLYEAQKLGFRRVFVPAHGKRQLNIPENLDVQEVKTIHDAMEAVLGG</sequence>
<keyword evidence="10 11" id="KW-0234">DNA repair</keyword>
<keyword evidence="2 11" id="KW-0547">Nucleotide-binding</keyword>
<feature type="short sequence motif" description="RadA KNRFG motif" evidence="11">
    <location>
        <begin position="250"/>
        <end position="254"/>
    </location>
</feature>
<accession>A0A1Y3PXH5</accession>
<dbReference type="AlphaFoldDB" id="A0A1Y3PXH5"/>
<proteinExistence type="inferred from homology"/>
<dbReference type="GO" id="GO:0000725">
    <property type="term" value="P:recombinational repair"/>
    <property type="evidence" value="ECO:0007669"/>
    <property type="project" value="UniProtKB-UniRule"/>
</dbReference>
<dbReference type="Pfam" id="PF13481">
    <property type="entry name" value="AAA_25"/>
    <property type="match status" value="1"/>
</dbReference>
<evidence type="ECO:0000256" key="9">
    <source>
        <dbReference type="ARBA" id="ARBA00023125"/>
    </source>
</evidence>
<organism evidence="15 16">
    <name type="scientific">Bacillus thermozeamaize</name>
    <dbReference type="NCBI Taxonomy" id="230954"/>
    <lineage>
        <taxon>Bacteria</taxon>
        <taxon>Bacillati</taxon>
        <taxon>Bacillota</taxon>
        <taxon>Bacilli</taxon>
        <taxon>Bacillales</taxon>
        <taxon>Bacillaceae</taxon>
        <taxon>Bacillus</taxon>
    </lineage>
</organism>
<dbReference type="PANTHER" id="PTHR32472:SF10">
    <property type="entry name" value="DNA REPAIR PROTEIN RADA-LIKE PROTEIN"/>
    <property type="match status" value="1"/>
</dbReference>
<dbReference type="CDD" id="cd01121">
    <property type="entry name" value="RadA_SMS_N"/>
    <property type="match status" value="1"/>
</dbReference>